<dbReference type="HOGENOM" id="CLU_092536_1_0_1"/>
<protein>
    <submittedName>
        <fullName evidence="2">Uncharacterized protein</fullName>
    </submittedName>
</protein>
<name>A0A0D0BQ42_9AGAM</name>
<dbReference type="InParanoid" id="A0A0D0BQ42"/>
<proteinExistence type="predicted"/>
<dbReference type="OrthoDB" id="2669184at2759"/>
<gene>
    <name evidence="2" type="ORF">PAXRUDRAFT_585015</name>
</gene>
<reference evidence="2 3" key="1">
    <citation type="submission" date="2014-04" db="EMBL/GenBank/DDBJ databases">
        <authorList>
            <consortium name="DOE Joint Genome Institute"/>
            <person name="Kuo A."/>
            <person name="Kohler A."/>
            <person name="Jargeat P."/>
            <person name="Nagy L.G."/>
            <person name="Floudas D."/>
            <person name="Copeland A."/>
            <person name="Barry K.W."/>
            <person name="Cichocki N."/>
            <person name="Veneault-Fourrey C."/>
            <person name="LaButti K."/>
            <person name="Lindquist E.A."/>
            <person name="Lipzen A."/>
            <person name="Lundell T."/>
            <person name="Morin E."/>
            <person name="Murat C."/>
            <person name="Sun H."/>
            <person name="Tunlid A."/>
            <person name="Henrissat B."/>
            <person name="Grigoriev I.V."/>
            <person name="Hibbett D.S."/>
            <person name="Martin F."/>
            <person name="Nordberg H.P."/>
            <person name="Cantor M.N."/>
            <person name="Hua S.X."/>
        </authorList>
    </citation>
    <scope>NUCLEOTIDE SEQUENCE [LARGE SCALE GENOMIC DNA]</scope>
    <source>
        <strain evidence="2 3">Ve08.2h10</strain>
    </source>
</reference>
<evidence type="ECO:0000313" key="3">
    <source>
        <dbReference type="Proteomes" id="UP000054538"/>
    </source>
</evidence>
<sequence>MEYLLVCEKTVKKKALRSHMGGHILRAQMGVLEDNVKVAVSEVDPCGFCGQSGHRVRLVKEGRKWTFQPSSTCPFTVPFSLGAAANSTKASPSTNAPIRCTLCPSSSGDRGVVWKYNMAHRISTVHSGRNPDQPLPPALATAMKVSRSEQQALGIPQDSIDASDDEPDTNPQTSGGRKRKRAATVGGENSKRSKNKGRA</sequence>
<dbReference type="Proteomes" id="UP000054538">
    <property type="component" value="Unassembled WGS sequence"/>
</dbReference>
<evidence type="ECO:0000313" key="2">
    <source>
        <dbReference type="EMBL" id="KIK73647.1"/>
    </source>
</evidence>
<feature type="region of interest" description="Disordered" evidence="1">
    <location>
        <begin position="144"/>
        <end position="199"/>
    </location>
</feature>
<dbReference type="AlphaFoldDB" id="A0A0D0BQ42"/>
<accession>A0A0D0BQ42</accession>
<keyword evidence="3" id="KW-1185">Reference proteome</keyword>
<evidence type="ECO:0000256" key="1">
    <source>
        <dbReference type="SAM" id="MobiDB-lite"/>
    </source>
</evidence>
<reference evidence="3" key="2">
    <citation type="submission" date="2015-01" db="EMBL/GenBank/DDBJ databases">
        <title>Evolutionary Origins and Diversification of the Mycorrhizal Mutualists.</title>
        <authorList>
            <consortium name="DOE Joint Genome Institute"/>
            <consortium name="Mycorrhizal Genomics Consortium"/>
            <person name="Kohler A."/>
            <person name="Kuo A."/>
            <person name="Nagy L.G."/>
            <person name="Floudas D."/>
            <person name="Copeland A."/>
            <person name="Barry K.W."/>
            <person name="Cichocki N."/>
            <person name="Veneault-Fourrey C."/>
            <person name="LaButti K."/>
            <person name="Lindquist E.A."/>
            <person name="Lipzen A."/>
            <person name="Lundell T."/>
            <person name="Morin E."/>
            <person name="Murat C."/>
            <person name="Riley R."/>
            <person name="Ohm R."/>
            <person name="Sun H."/>
            <person name="Tunlid A."/>
            <person name="Henrissat B."/>
            <person name="Grigoriev I.V."/>
            <person name="Hibbett D.S."/>
            <person name="Martin F."/>
        </authorList>
    </citation>
    <scope>NUCLEOTIDE SEQUENCE [LARGE SCALE GENOMIC DNA]</scope>
    <source>
        <strain evidence="3">Ve08.2h10</strain>
    </source>
</reference>
<organism evidence="2 3">
    <name type="scientific">Paxillus rubicundulus Ve08.2h10</name>
    <dbReference type="NCBI Taxonomy" id="930991"/>
    <lineage>
        <taxon>Eukaryota</taxon>
        <taxon>Fungi</taxon>
        <taxon>Dikarya</taxon>
        <taxon>Basidiomycota</taxon>
        <taxon>Agaricomycotina</taxon>
        <taxon>Agaricomycetes</taxon>
        <taxon>Agaricomycetidae</taxon>
        <taxon>Boletales</taxon>
        <taxon>Paxilineae</taxon>
        <taxon>Paxillaceae</taxon>
        <taxon>Paxillus</taxon>
    </lineage>
</organism>
<dbReference type="EMBL" id="KN829554">
    <property type="protein sequence ID" value="KIK73647.1"/>
    <property type="molecule type" value="Genomic_DNA"/>
</dbReference>